<dbReference type="GeneID" id="97763626"/>
<reference evidence="1 2" key="1">
    <citation type="submission" date="2016-10" db="EMBL/GenBank/DDBJ databases">
        <authorList>
            <person name="de Groot N.N."/>
        </authorList>
    </citation>
    <scope>NUCLEOTIDE SEQUENCE [LARGE SCALE GENOMIC DNA]</scope>
    <source>
        <strain evidence="1 2">ATCC 29281</strain>
    </source>
</reference>
<gene>
    <name evidence="1" type="ORF">SAMN02982996_00698</name>
</gene>
<dbReference type="RefSeq" id="WP_026742423.1">
    <property type="nucleotide sequence ID" value="NZ_FNQS01000002.1"/>
</dbReference>
<dbReference type="AlphaFoldDB" id="A0A1H3XM26"/>
<keyword evidence="2" id="KW-1185">Reference proteome</keyword>
<organism evidence="1 2">
    <name type="scientific">Lonsdalea quercina</name>
    <dbReference type="NCBI Taxonomy" id="71657"/>
    <lineage>
        <taxon>Bacteria</taxon>
        <taxon>Pseudomonadati</taxon>
        <taxon>Pseudomonadota</taxon>
        <taxon>Gammaproteobacteria</taxon>
        <taxon>Enterobacterales</taxon>
        <taxon>Pectobacteriaceae</taxon>
        <taxon>Lonsdalea</taxon>
    </lineage>
</organism>
<evidence type="ECO:0000313" key="1">
    <source>
        <dbReference type="EMBL" id="SEA00487.1"/>
    </source>
</evidence>
<protein>
    <recommendedName>
        <fullName evidence="3">DUF2867 domain-containing protein</fullName>
    </recommendedName>
</protein>
<sequence length="187" mass="21892">MDLIDTYLPTYHFSEKHALDVPSTPEHVMAAVLNYRPDNDFLFRNAITLREMPIRLFDRLQGRNFRSRKPFNMENFTLLEQRNNQDIVFGLAGKFWRSDYGQTPLVDAEDFFAFSEPASAKLTLSFSIDRLDNASIRLRTETRVLCLDKDARKKFAPYWYLIRPVSGLIRLRMLTSISQNAQHRAII</sequence>
<accession>A0A1H3XM26</accession>
<dbReference type="EMBL" id="FNQS01000002">
    <property type="protein sequence ID" value="SEA00487.1"/>
    <property type="molecule type" value="Genomic_DNA"/>
</dbReference>
<dbReference type="Proteomes" id="UP000187280">
    <property type="component" value="Unassembled WGS sequence"/>
</dbReference>
<evidence type="ECO:0008006" key="3">
    <source>
        <dbReference type="Google" id="ProtNLM"/>
    </source>
</evidence>
<name>A0A1H3XM26_9GAMM</name>
<evidence type="ECO:0000313" key="2">
    <source>
        <dbReference type="Proteomes" id="UP000187280"/>
    </source>
</evidence>
<proteinExistence type="predicted"/>